<dbReference type="Gene3D" id="3.90.640.10">
    <property type="entry name" value="Actin, Chain A, domain 4"/>
    <property type="match status" value="1"/>
</dbReference>
<organism evidence="1 2">
    <name type="scientific">Mya arenaria</name>
    <name type="common">Soft-shell clam</name>
    <dbReference type="NCBI Taxonomy" id="6604"/>
    <lineage>
        <taxon>Eukaryota</taxon>
        <taxon>Metazoa</taxon>
        <taxon>Spiralia</taxon>
        <taxon>Lophotrochozoa</taxon>
        <taxon>Mollusca</taxon>
        <taxon>Bivalvia</taxon>
        <taxon>Autobranchia</taxon>
        <taxon>Heteroconchia</taxon>
        <taxon>Euheterodonta</taxon>
        <taxon>Imparidentia</taxon>
        <taxon>Neoheterodontei</taxon>
        <taxon>Myida</taxon>
        <taxon>Myoidea</taxon>
        <taxon>Myidae</taxon>
        <taxon>Mya</taxon>
    </lineage>
</organism>
<evidence type="ECO:0000313" key="1">
    <source>
        <dbReference type="EMBL" id="WAR02229.1"/>
    </source>
</evidence>
<dbReference type="InterPro" id="IPR043129">
    <property type="entry name" value="ATPase_NBD"/>
</dbReference>
<name>A0ABY7DYX9_MYAAR</name>
<dbReference type="PANTHER" id="PTHR14187">
    <property type="entry name" value="ALPHA KINASE/ELONGATION FACTOR 2 KINASE"/>
    <property type="match status" value="1"/>
</dbReference>
<proteinExistence type="predicted"/>
<feature type="non-terminal residue" evidence="1">
    <location>
        <position position="208"/>
    </location>
</feature>
<dbReference type="PANTHER" id="PTHR14187:SF5">
    <property type="entry name" value="HEAT SHOCK 70 KDA PROTEIN 12A"/>
    <property type="match status" value="1"/>
</dbReference>
<sequence>SGIGKRNLLLASEPEAATIYCLNLPSEQKSAMHDAFMPGRRFLTVDLGGGTADLSAVEVLGDGSLKELCYVQGQLVGGQNVNEAFLQSCHENFEGVFWKKCFMDANPLYLLKMEHEFEQMKVAIGNESPVDELITIPLPKTVLKGITTKSIKLNPKKDKGFEAEDDELQFRSKYIRDSLFQQTCHLIFDAVDRVLQQMESSGIQAVVL</sequence>
<evidence type="ECO:0000313" key="2">
    <source>
        <dbReference type="Proteomes" id="UP001164746"/>
    </source>
</evidence>
<protein>
    <submittedName>
        <fullName evidence="1">Uncharacterized protein</fullName>
    </submittedName>
</protein>
<accession>A0ABY7DYX9</accession>
<dbReference type="Gene3D" id="3.30.420.40">
    <property type="match status" value="2"/>
</dbReference>
<dbReference type="EMBL" id="CP111015">
    <property type="protein sequence ID" value="WAR02229.1"/>
    <property type="molecule type" value="Genomic_DNA"/>
</dbReference>
<reference evidence="1" key="1">
    <citation type="submission" date="2022-11" db="EMBL/GenBank/DDBJ databases">
        <title>Centuries of genome instability and evolution in soft-shell clam transmissible cancer (bioRxiv).</title>
        <authorList>
            <person name="Hart S.F.M."/>
            <person name="Yonemitsu M.A."/>
            <person name="Giersch R.M."/>
            <person name="Beal B.F."/>
            <person name="Arriagada G."/>
            <person name="Davis B.W."/>
            <person name="Ostrander E.A."/>
            <person name="Goff S.P."/>
            <person name="Metzger M.J."/>
        </authorList>
    </citation>
    <scope>NUCLEOTIDE SEQUENCE</scope>
    <source>
        <strain evidence="1">MELC-2E11</strain>
        <tissue evidence="1">Siphon/mantle</tissue>
    </source>
</reference>
<feature type="non-terminal residue" evidence="1">
    <location>
        <position position="1"/>
    </location>
</feature>
<dbReference type="Proteomes" id="UP001164746">
    <property type="component" value="Chromosome 4"/>
</dbReference>
<dbReference type="SUPFAM" id="SSF53067">
    <property type="entry name" value="Actin-like ATPase domain"/>
    <property type="match status" value="1"/>
</dbReference>
<keyword evidence="2" id="KW-1185">Reference proteome</keyword>
<gene>
    <name evidence="1" type="ORF">MAR_008787</name>
</gene>